<organism evidence="1 2">
    <name type="scientific">Chryseobacterium oryzae</name>
    <dbReference type="NCBI Taxonomy" id="2929799"/>
    <lineage>
        <taxon>Bacteria</taxon>
        <taxon>Pseudomonadati</taxon>
        <taxon>Bacteroidota</taxon>
        <taxon>Flavobacteriia</taxon>
        <taxon>Flavobacteriales</taxon>
        <taxon>Weeksellaceae</taxon>
        <taxon>Chryseobacterium group</taxon>
        <taxon>Chryseobacterium</taxon>
    </lineage>
</organism>
<name>A0ABY4BKS6_9FLAO</name>
<evidence type="ECO:0000313" key="2">
    <source>
        <dbReference type="Proteomes" id="UP000831068"/>
    </source>
</evidence>
<sequence>MMIKYFLFFAIIAFNPMKSQTGYGYVGFNTNNPQANLHSVGSVRLEHKTMGEGKILRVHANGNIDWAQPYVLMKITGTNNNTGVNLGTNTSYTGYTGATINLPPGKWVVKCAFPIQLSTGVLSTSEALSVSLYFSDNDTNNTLTADSEPNSATNIIGVLKGNVALSMIDGNVIINNQGTSNKTYYLWATRSDYNVSNNRTVKNVAASTWGENNFYAFPIVTN</sequence>
<keyword evidence="2" id="KW-1185">Reference proteome</keyword>
<accession>A0ABY4BKS6</accession>
<protein>
    <recommendedName>
        <fullName evidence="3">MBG domain-containing protein</fullName>
    </recommendedName>
</protein>
<evidence type="ECO:0000313" key="1">
    <source>
        <dbReference type="EMBL" id="UOE39359.1"/>
    </source>
</evidence>
<dbReference type="RefSeq" id="WP_243577530.1">
    <property type="nucleotide sequence ID" value="NZ_CP094529.1"/>
</dbReference>
<reference evidence="1 2" key="1">
    <citation type="submission" date="2022-03" db="EMBL/GenBank/DDBJ databases">
        <title>Chryseobacterium sp. isolated from the Andong Sikhe.</title>
        <authorList>
            <person name="Won M."/>
            <person name="Kim S.-J."/>
            <person name="Kwon S.-W."/>
        </authorList>
    </citation>
    <scope>NUCLEOTIDE SEQUENCE [LARGE SCALE GENOMIC DNA]</scope>
    <source>
        <strain evidence="1 2">ADR-1</strain>
    </source>
</reference>
<gene>
    <name evidence="1" type="ORF">MTP08_06185</name>
</gene>
<dbReference type="Proteomes" id="UP000831068">
    <property type="component" value="Chromosome"/>
</dbReference>
<evidence type="ECO:0008006" key="3">
    <source>
        <dbReference type="Google" id="ProtNLM"/>
    </source>
</evidence>
<proteinExistence type="predicted"/>
<dbReference type="EMBL" id="CP094529">
    <property type="protein sequence ID" value="UOE39359.1"/>
    <property type="molecule type" value="Genomic_DNA"/>
</dbReference>